<accession>A8SK66</accession>
<protein>
    <submittedName>
        <fullName evidence="2">Replication initiator protein A domain protein</fullName>
    </submittedName>
</protein>
<evidence type="ECO:0000313" key="3">
    <source>
        <dbReference type="Proteomes" id="UP000003162"/>
    </source>
</evidence>
<reference evidence="2 3" key="2">
    <citation type="submission" date="2007-09" db="EMBL/GenBank/DDBJ databases">
        <authorList>
            <person name="Fulton L."/>
            <person name="Clifton S."/>
            <person name="Fulton B."/>
            <person name="Xu J."/>
            <person name="Minx P."/>
            <person name="Pepin K.H."/>
            <person name="Johnson M."/>
            <person name="Thiruvilangam P."/>
            <person name="Bhonagiri V."/>
            <person name="Nash W.E."/>
            <person name="Mardis E.R."/>
            <person name="Wilson R.K."/>
        </authorList>
    </citation>
    <scope>NUCLEOTIDE SEQUENCE [LARGE SCALE GENOMIC DNA]</scope>
    <source>
        <strain evidence="2 3">ATCC 33270</strain>
    </source>
</reference>
<sequence length="284" mass="33030">MVTKGDREKKLSSFSLQIFKEGGEAMDFDYFYNREAERFNFLKVPEILVDGEEFKGLSAEAIILYSMLLKRTGMSFKNNWIDKEGRVFIYFTVEEIMKRRNISKPTAIKTLDELDSKKGIGLIERVRLGLGKPNVIYVKDFMSILVVKENDLLKSKNFTSEVKDVDLRSKENELQEVKNVDRNYIENNKSKYSKREYSFGVNGLGTFQNVFLAAEDISDLQIIMNSQLDNYIERLSAYIKSTGKTYKDHKATILSWFYKDQGRGKEVKTSNIPTWEEYDKGEHL</sequence>
<proteinExistence type="predicted"/>
<organism evidence="2 3">
    <name type="scientific">Parvimonas micra ATCC 33270</name>
    <dbReference type="NCBI Taxonomy" id="411465"/>
    <lineage>
        <taxon>Bacteria</taxon>
        <taxon>Bacillati</taxon>
        <taxon>Bacillota</taxon>
        <taxon>Tissierellia</taxon>
        <taxon>Tissierellales</taxon>
        <taxon>Peptoniphilaceae</taxon>
        <taxon>Parvimonas</taxon>
    </lineage>
</organism>
<reference evidence="2 3" key="1">
    <citation type="submission" date="2007-09" db="EMBL/GenBank/DDBJ databases">
        <title>Draft genome sequence of Peptostreptococcus micros (ATCC 33270).</title>
        <authorList>
            <person name="Sudarsanam P."/>
            <person name="Ley R."/>
            <person name="Guruge J."/>
            <person name="Turnbaugh P.J."/>
            <person name="Mahowald M."/>
            <person name="Liep D."/>
            <person name="Gordon J."/>
        </authorList>
    </citation>
    <scope>NUCLEOTIDE SEQUENCE [LARGE SCALE GENOMIC DNA]</scope>
    <source>
        <strain evidence="2 3">ATCC 33270</strain>
    </source>
</reference>
<feature type="domain" description="Replication initiator A N-terminal" evidence="1">
    <location>
        <begin position="40"/>
        <end position="114"/>
    </location>
</feature>
<dbReference type="Proteomes" id="UP000003162">
    <property type="component" value="Unassembled WGS sequence"/>
</dbReference>
<dbReference type="InterPro" id="IPR010724">
    <property type="entry name" value="RepA_N"/>
</dbReference>
<evidence type="ECO:0000259" key="1">
    <source>
        <dbReference type="Pfam" id="PF06970"/>
    </source>
</evidence>
<evidence type="ECO:0000313" key="2">
    <source>
        <dbReference type="EMBL" id="EDP24012.1"/>
    </source>
</evidence>
<dbReference type="Pfam" id="PF06970">
    <property type="entry name" value="RepA_N"/>
    <property type="match status" value="1"/>
</dbReference>
<name>A8SK66_9FIRM</name>
<comment type="caution">
    <text evidence="2">The sequence shown here is derived from an EMBL/GenBank/DDBJ whole genome shotgun (WGS) entry which is preliminary data.</text>
</comment>
<dbReference type="EMBL" id="ABEE02000016">
    <property type="protein sequence ID" value="EDP24012.1"/>
    <property type="molecule type" value="Genomic_DNA"/>
</dbReference>
<dbReference type="AlphaFoldDB" id="A8SK66"/>
<gene>
    <name evidence="2" type="primary">repA</name>
    <name evidence="2" type="ORF">PEPMIC_00591</name>
</gene>
<dbReference type="eggNOG" id="ENOG502Z8BZ">
    <property type="taxonomic scope" value="Bacteria"/>
</dbReference>
<dbReference type="HOGENOM" id="CLU_055973_5_0_9"/>